<dbReference type="Proteomes" id="UP000596742">
    <property type="component" value="Unassembled WGS sequence"/>
</dbReference>
<evidence type="ECO:0000256" key="3">
    <source>
        <dbReference type="ARBA" id="ARBA00022723"/>
    </source>
</evidence>
<dbReference type="PANTHER" id="PTHR23055">
    <property type="entry name" value="CALCIUM BINDING PROTEINS"/>
    <property type="match status" value="1"/>
</dbReference>
<reference evidence="8" key="1">
    <citation type="submission" date="2018-11" db="EMBL/GenBank/DDBJ databases">
        <authorList>
            <person name="Alioto T."/>
            <person name="Alioto T."/>
        </authorList>
    </citation>
    <scope>NUCLEOTIDE SEQUENCE</scope>
</reference>
<dbReference type="EMBL" id="UYJE01000153">
    <property type="protein sequence ID" value="VDH90617.1"/>
    <property type="molecule type" value="Genomic_DNA"/>
</dbReference>
<dbReference type="PROSITE" id="PS00018">
    <property type="entry name" value="EF_HAND_1"/>
    <property type="match status" value="3"/>
</dbReference>
<organism evidence="8 9">
    <name type="scientific">Mytilus galloprovincialis</name>
    <name type="common">Mediterranean mussel</name>
    <dbReference type="NCBI Taxonomy" id="29158"/>
    <lineage>
        <taxon>Eukaryota</taxon>
        <taxon>Metazoa</taxon>
        <taxon>Spiralia</taxon>
        <taxon>Lophotrochozoa</taxon>
        <taxon>Mollusca</taxon>
        <taxon>Bivalvia</taxon>
        <taxon>Autobranchia</taxon>
        <taxon>Pteriomorphia</taxon>
        <taxon>Mytilida</taxon>
        <taxon>Mytiloidea</taxon>
        <taxon>Mytilidae</taxon>
        <taxon>Mytilinae</taxon>
        <taxon>Mytilus</taxon>
    </lineage>
</organism>
<name>A0A8B6BIA0_MYTGA</name>
<dbReference type="PANTHER" id="PTHR23055:SF178">
    <property type="entry name" value="NEUROCALCIN HOMOLOG"/>
    <property type="match status" value="1"/>
</dbReference>
<evidence type="ECO:0000256" key="1">
    <source>
        <dbReference type="ARBA" id="ARBA00006049"/>
    </source>
</evidence>
<dbReference type="InterPro" id="IPR011992">
    <property type="entry name" value="EF-hand-dom_pair"/>
</dbReference>
<dbReference type="InterPro" id="IPR002048">
    <property type="entry name" value="EF_hand_dom"/>
</dbReference>
<keyword evidence="2" id="KW-0519">Myristate</keyword>
<keyword evidence="6" id="KW-0449">Lipoprotein</keyword>
<dbReference type="AlphaFoldDB" id="A0A8B6BIA0"/>
<dbReference type="PRINTS" id="PR00450">
    <property type="entry name" value="RECOVERIN"/>
</dbReference>
<evidence type="ECO:0000313" key="9">
    <source>
        <dbReference type="Proteomes" id="UP000596742"/>
    </source>
</evidence>
<keyword evidence="3" id="KW-0479">Metal-binding</keyword>
<feature type="domain" description="EF-hand" evidence="7">
    <location>
        <begin position="173"/>
        <end position="208"/>
    </location>
</feature>
<comment type="caution">
    <text evidence="8">The sequence shown here is derived from an EMBL/GenBank/DDBJ whole genome shotgun (WGS) entry which is preliminary data.</text>
</comment>
<protein>
    <submittedName>
        <fullName evidence="8">Neurocalcin delta</fullName>
    </submittedName>
</protein>
<dbReference type="OrthoDB" id="191686at2759"/>
<dbReference type="GO" id="GO:0005509">
    <property type="term" value="F:calcium ion binding"/>
    <property type="evidence" value="ECO:0007669"/>
    <property type="project" value="InterPro"/>
</dbReference>
<sequence>MGNQSSKKQINPKTIADLRSHIDVEFSKEEIQDWYKDFRQYLRHGETELDKTAFIKVYNSLFYGDASEFAEQVFRTFDHDGNNSVDFKEFILGLCLSGSENAEKKIKWAFNMYDIDQDGYISKEEMTHILKASFSIDVNVTNEIVINQTFLKLKIQKAICKMTGSKIPPEFKSPEDMTEKIFKILDNNSDNRISQQEFIEGADKVQILVDILQCNPDS</sequence>
<evidence type="ECO:0000256" key="6">
    <source>
        <dbReference type="ARBA" id="ARBA00023288"/>
    </source>
</evidence>
<dbReference type="InterPro" id="IPR028846">
    <property type="entry name" value="Recoverin"/>
</dbReference>
<evidence type="ECO:0000256" key="5">
    <source>
        <dbReference type="ARBA" id="ARBA00022837"/>
    </source>
</evidence>
<comment type="similarity">
    <text evidence="1">Belongs to the recoverin family.</text>
</comment>
<dbReference type="Pfam" id="PF13499">
    <property type="entry name" value="EF-hand_7"/>
    <property type="match status" value="1"/>
</dbReference>
<keyword evidence="9" id="KW-1185">Reference proteome</keyword>
<keyword evidence="5" id="KW-0106">Calcium</keyword>
<evidence type="ECO:0000256" key="4">
    <source>
        <dbReference type="ARBA" id="ARBA00022737"/>
    </source>
</evidence>
<dbReference type="SUPFAM" id="SSF47473">
    <property type="entry name" value="EF-hand"/>
    <property type="match status" value="1"/>
</dbReference>
<dbReference type="CDD" id="cd00051">
    <property type="entry name" value="EFh"/>
    <property type="match status" value="2"/>
</dbReference>
<feature type="domain" description="EF-hand" evidence="7">
    <location>
        <begin position="101"/>
        <end position="136"/>
    </location>
</feature>
<evidence type="ECO:0000256" key="2">
    <source>
        <dbReference type="ARBA" id="ARBA00022707"/>
    </source>
</evidence>
<dbReference type="SMART" id="SM00054">
    <property type="entry name" value="EFh"/>
    <property type="match status" value="3"/>
</dbReference>
<keyword evidence="4" id="KW-0677">Repeat</keyword>
<dbReference type="InterPro" id="IPR018247">
    <property type="entry name" value="EF_Hand_1_Ca_BS"/>
</dbReference>
<dbReference type="Gene3D" id="1.10.238.10">
    <property type="entry name" value="EF-hand"/>
    <property type="match status" value="1"/>
</dbReference>
<gene>
    <name evidence="8" type="ORF">MGAL_10B077645</name>
</gene>
<accession>A0A8B6BIA0</accession>
<dbReference type="Pfam" id="PF13833">
    <property type="entry name" value="EF-hand_8"/>
    <property type="match status" value="1"/>
</dbReference>
<dbReference type="PROSITE" id="PS50222">
    <property type="entry name" value="EF_HAND_2"/>
    <property type="match status" value="3"/>
</dbReference>
<evidence type="ECO:0000313" key="8">
    <source>
        <dbReference type="EMBL" id="VDH90617.1"/>
    </source>
</evidence>
<feature type="domain" description="EF-hand" evidence="7">
    <location>
        <begin position="65"/>
        <end position="100"/>
    </location>
</feature>
<proteinExistence type="inferred from homology"/>
<evidence type="ECO:0000259" key="7">
    <source>
        <dbReference type="PROSITE" id="PS50222"/>
    </source>
</evidence>